<dbReference type="AlphaFoldDB" id="A0A518CTU6"/>
<keyword evidence="2" id="KW-1185">Reference proteome</keyword>
<organism evidence="1 2">
    <name type="scientific">Polystyrenella longa</name>
    <dbReference type="NCBI Taxonomy" id="2528007"/>
    <lineage>
        <taxon>Bacteria</taxon>
        <taxon>Pseudomonadati</taxon>
        <taxon>Planctomycetota</taxon>
        <taxon>Planctomycetia</taxon>
        <taxon>Planctomycetales</taxon>
        <taxon>Planctomycetaceae</taxon>
        <taxon>Polystyrenella</taxon>
    </lineage>
</organism>
<proteinExistence type="predicted"/>
<sequence>MRSEYRGWLKDGLDFELPEGGYMVYASRRKSFNEREKITEVSGRDLDSLIEFLIGCRERINLNDAPTDE</sequence>
<dbReference type="EMBL" id="CP036281">
    <property type="protein sequence ID" value="QDU82647.1"/>
    <property type="molecule type" value="Genomic_DNA"/>
</dbReference>
<accession>A0A518CTU6</accession>
<reference evidence="1 2" key="1">
    <citation type="submission" date="2019-02" db="EMBL/GenBank/DDBJ databases">
        <title>Deep-cultivation of Planctomycetes and their phenomic and genomic characterization uncovers novel biology.</title>
        <authorList>
            <person name="Wiegand S."/>
            <person name="Jogler M."/>
            <person name="Boedeker C."/>
            <person name="Pinto D."/>
            <person name="Vollmers J."/>
            <person name="Rivas-Marin E."/>
            <person name="Kohn T."/>
            <person name="Peeters S.H."/>
            <person name="Heuer A."/>
            <person name="Rast P."/>
            <person name="Oberbeckmann S."/>
            <person name="Bunk B."/>
            <person name="Jeske O."/>
            <person name="Meyerdierks A."/>
            <person name="Storesund J.E."/>
            <person name="Kallscheuer N."/>
            <person name="Luecker S."/>
            <person name="Lage O.M."/>
            <person name="Pohl T."/>
            <person name="Merkel B.J."/>
            <person name="Hornburger P."/>
            <person name="Mueller R.-W."/>
            <person name="Bruemmer F."/>
            <person name="Labrenz M."/>
            <person name="Spormann A.M."/>
            <person name="Op den Camp H."/>
            <person name="Overmann J."/>
            <person name="Amann R."/>
            <person name="Jetten M.S.M."/>
            <person name="Mascher T."/>
            <person name="Medema M.H."/>
            <person name="Devos D.P."/>
            <person name="Kaster A.-K."/>
            <person name="Ovreas L."/>
            <person name="Rohde M."/>
            <person name="Galperin M.Y."/>
            <person name="Jogler C."/>
        </authorList>
    </citation>
    <scope>NUCLEOTIDE SEQUENCE [LARGE SCALE GENOMIC DNA]</scope>
    <source>
        <strain evidence="1 2">Pla110</strain>
    </source>
</reference>
<dbReference type="Proteomes" id="UP000317178">
    <property type="component" value="Chromosome"/>
</dbReference>
<evidence type="ECO:0000313" key="1">
    <source>
        <dbReference type="EMBL" id="QDU82647.1"/>
    </source>
</evidence>
<protein>
    <submittedName>
        <fullName evidence="1">Uncharacterized protein</fullName>
    </submittedName>
</protein>
<dbReference type="RefSeq" id="WP_144999021.1">
    <property type="nucleotide sequence ID" value="NZ_CP036281.1"/>
</dbReference>
<gene>
    <name evidence="1" type="ORF">Pla110_44080</name>
</gene>
<name>A0A518CTU6_9PLAN</name>
<evidence type="ECO:0000313" key="2">
    <source>
        <dbReference type="Proteomes" id="UP000317178"/>
    </source>
</evidence>
<dbReference type="KEGG" id="plon:Pla110_44080"/>